<evidence type="ECO:0000313" key="2">
    <source>
        <dbReference type="EMBL" id="KAF1982318.1"/>
    </source>
</evidence>
<proteinExistence type="predicted"/>
<dbReference type="AlphaFoldDB" id="A0A6G1GNK4"/>
<dbReference type="EMBL" id="ML977185">
    <property type="protein sequence ID" value="KAF1982318.1"/>
    <property type="molecule type" value="Genomic_DNA"/>
</dbReference>
<sequence>MHPHHLLLAVLPVTLARSTPKPPGTTYMCTLPSYQGECFTIKQPLRQCVDFAPPLFDNFGSFKPVAGTACRIFSKKGCHLTDWFSRKVLSDGYSGTGLVSGIYGAAVGAGSLGCWKTTGNLAEPTWAV</sequence>
<feature type="signal peptide" evidence="1">
    <location>
        <begin position="1"/>
        <end position="16"/>
    </location>
</feature>
<name>A0A6G1GNK4_9PEZI</name>
<keyword evidence="1" id="KW-0732">Signal</keyword>
<keyword evidence="3" id="KW-1185">Reference proteome</keyword>
<evidence type="ECO:0000256" key="1">
    <source>
        <dbReference type="SAM" id="SignalP"/>
    </source>
</evidence>
<protein>
    <recommendedName>
        <fullName evidence="4">Extracellular membrane protein CFEM domain-containing protein</fullName>
    </recommendedName>
</protein>
<evidence type="ECO:0008006" key="4">
    <source>
        <dbReference type="Google" id="ProtNLM"/>
    </source>
</evidence>
<reference evidence="2" key="1">
    <citation type="journal article" date="2020" name="Stud. Mycol.">
        <title>101 Dothideomycetes genomes: a test case for predicting lifestyles and emergence of pathogens.</title>
        <authorList>
            <person name="Haridas S."/>
            <person name="Albert R."/>
            <person name="Binder M."/>
            <person name="Bloem J."/>
            <person name="Labutti K."/>
            <person name="Salamov A."/>
            <person name="Andreopoulos B."/>
            <person name="Baker S."/>
            <person name="Barry K."/>
            <person name="Bills G."/>
            <person name="Bluhm B."/>
            <person name="Cannon C."/>
            <person name="Castanera R."/>
            <person name="Culley D."/>
            <person name="Daum C."/>
            <person name="Ezra D."/>
            <person name="Gonzalez J."/>
            <person name="Henrissat B."/>
            <person name="Kuo A."/>
            <person name="Liang C."/>
            <person name="Lipzen A."/>
            <person name="Lutzoni F."/>
            <person name="Magnuson J."/>
            <person name="Mondo S."/>
            <person name="Nolan M."/>
            <person name="Ohm R."/>
            <person name="Pangilinan J."/>
            <person name="Park H.-J."/>
            <person name="Ramirez L."/>
            <person name="Alfaro M."/>
            <person name="Sun H."/>
            <person name="Tritt A."/>
            <person name="Yoshinaga Y."/>
            <person name="Zwiers L.-H."/>
            <person name="Turgeon B."/>
            <person name="Goodwin S."/>
            <person name="Spatafora J."/>
            <person name="Crous P."/>
            <person name="Grigoriev I."/>
        </authorList>
    </citation>
    <scope>NUCLEOTIDE SEQUENCE</scope>
    <source>
        <strain evidence="2">CBS 113979</strain>
    </source>
</reference>
<evidence type="ECO:0000313" key="3">
    <source>
        <dbReference type="Proteomes" id="UP000800041"/>
    </source>
</evidence>
<dbReference type="Proteomes" id="UP000800041">
    <property type="component" value="Unassembled WGS sequence"/>
</dbReference>
<gene>
    <name evidence="2" type="ORF">K402DRAFT_397576</name>
</gene>
<accession>A0A6G1GNK4</accession>
<feature type="chain" id="PRO_5026337322" description="Extracellular membrane protein CFEM domain-containing protein" evidence="1">
    <location>
        <begin position="17"/>
        <end position="128"/>
    </location>
</feature>
<organism evidence="2 3">
    <name type="scientific">Aulographum hederae CBS 113979</name>
    <dbReference type="NCBI Taxonomy" id="1176131"/>
    <lineage>
        <taxon>Eukaryota</taxon>
        <taxon>Fungi</taxon>
        <taxon>Dikarya</taxon>
        <taxon>Ascomycota</taxon>
        <taxon>Pezizomycotina</taxon>
        <taxon>Dothideomycetes</taxon>
        <taxon>Pleosporomycetidae</taxon>
        <taxon>Aulographales</taxon>
        <taxon>Aulographaceae</taxon>
    </lineage>
</organism>